<keyword evidence="3" id="KW-0998">Cell outer membrane</keyword>
<dbReference type="Proteomes" id="UP001056716">
    <property type="component" value="Chromosome"/>
</dbReference>
<evidence type="ECO:0000256" key="5">
    <source>
        <dbReference type="SAM" id="SignalP"/>
    </source>
</evidence>
<dbReference type="Pfam" id="PF19577">
    <property type="entry name" value="DcaP"/>
    <property type="match status" value="1"/>
</dbReference>
<dbReference type="KEGG" id="atz:M5E07_11735"/>
<proteinExistence type="predicted"/>
<protein>
    <submittedName>
        <fullName evidence="6">DcaP family trimeric outer membrane transporter</fullName>
    </submittedName>
</protein>
<feature type="signal peptide" evidence="5">
    <location>
        <begin position="1"/>
        <end position="27"/>
    </location>
</feature>
<evidence type="ECO:0000256" key="3">
    <source>
        <dbReference type="ARBA" id="ARBA00023237"/>
    </source>
</evidence>
<evidence type="ECO:0000256" key="4">
    <source>
        <dbReference type="SAM" id="Coils"/>
    </source>
</evidence>
<dbReference type="InterPro" id="IPR045748">
    <property type="entry name" value="DcaP"/>
</dbReference>
<comment type="subcellular location">
    <subcellularLocation>
        <location evidence="1">Cell outer membrane</location>
    </subcellularLocation>
</comment>
<keyword evidence="7" id="KW-1185">Reference proteome</keyword>
<name>A0AAE9LQ43_9GAMM</name>
<organism evidence="6 7">
    <name type="scientific">Acinetobacter tibetensis</name>
    <dbReference type="NCBI Taxonomy" id="2943497"/>
    <lineage>
        <taxon>Bacteria</taxon>
        <taxon>Pseudomonadati</taxon>
        <taxon>Pseudomonadota</taxon>
        <taxon>Gammaproteobacteria</taxon>
        <taxon>Moraxellales</taxon>
        <taxon>Moraxellaceae</taxon>
        <taxon>Acinetobacter</taxon>
    </lineage>
</organism>
<gene>
    <name evidence="6" type="ORF">M5E07_11735</name>
</gene>
<dbReference type="AlphaFoldDB" id="A0AAE9LQ43"/>
<evidence type="ECO:0000256" key="2">
    <source>
        <dbReference type="ARBA" id="ARBA00023136"/>
    </source>
</evidence>
<feature type="coiled-coil region" evidence="4">
    <location>
        <begin position="26"/>
        <end position="67"/>
    </location>
</feature>
<dbReference type="RefSeq" id="WP_252219432.1">
    <property type="nucleotide sequence ID" value="NZ_CP098732.1"/>
</dbReference>
<evidence type="ECO:0000256" key="1">
    <source>
        <dbReference type="ARBA" id="ARBA00004442"/>
    </source>
</evidence>
<keyword evidence="5" id="KW-0732">Signal</keyword>
<keyword evidence="4" id="KW-0175">Coiled coil</keyword>
<sequence length="451" mass="49600">MTTQKMSVRLKTLVLAMGVVAAGTVQADTNTEVEQLRKEVQELRGMLEQYAQQQKQMNTQQQNYQVQAATQTPPAKPVAEKKGLGITVGGAEVNFYGNVRADATYQIDGGPSRAHPYNQINKAALDGAPGNSDLFKSTLAATRLGFDFKTPTQVGDVAGKVEVDFLGSNDTLRIRHAYLTYANWLIGQTWSNFAVPDYMPETIDALGYVGGAVKRTPQVRYTSTFTPETNLIFALEDSKYSSDSVSGTAWTLGSDPDNQMRIPALTARLNHKFANNAGIVSARTMVVDKQTSDDEKVAWGVGLGTKYNVTPSTTLKADYYHVKGDNSFVSWSNPGYAIDANKNIQQSEFDSITVGITQQFNPKWRGTLGYGYMKHDTDLDYINASKSPSALNKDLWQTWANVFYSPIKPVSLGLEYTYGERETFSAPNATTPLTSKTGEENRVNVVALYNF</sequence>
<dbReference type="InterPro" id="IPR036942">
    <property type="entry name" value="Beta-barrel_TonB_sf"/>
</dbReference>
<keyword evidence="2" id="KW-0472">Membrane</keyword>
<dbReference type="Gene3D" id="2.40.170.20">
    <property type="entry name" value="TonB-dependent receptor, beta-barrel domain"/>
    <property type="match status" value="1"/>
</dbReference>
<reference evidence="6" key="1">
    <citation type="submission" date="2022-06" db="EMBL/GenBank/DDBJ databases">
        <title>Isolation, identification and characterization of iprodione-degrading strains in Lhasa, Tibet.</title>
        <authorList>
            <person name="Pan H."/>
        </authorList>
    </citation>
    <scope>NUCLEOTIDE SEQUENCE</scope>
    <source>
        <strain evidence="6">Y-23</strain>
    </source>
</reference>
<accession>A0AAE9LQ43</accession>
<evidence type="ECO:0000313" key="7">
    <source>
        <dbReference type="Proteomes" id="UP001056716"/>
    </source>
</evidence>
<dbReference type="GO" id="GO:0009279">
    <property type="term" value="C:cell outer membrane"/>
    <property type="evidence" value="ECO:0007669"/>
    <property type="project" value="UniProtKB-SubCell"/>
</dbReference>
<evidence type="ECO:0000313" key="6">
    <source>
        <dbReference type="EMBL" id="USE82471.1"/>
    </source>
</evidence>
<dbReference type="SUPFAM" id="SSF56935">
    <property type="entry name" value="Porins"/>
    <property type="match status" value="1"/>
</dbReference>
<feature type="chain" id="PRO_5042091236" evidence="5">
    <location>
        <begin position="28"/>
        <end position="451"/>
    </location>
</feature>
<dbReference type="EMBL" id="CP098732">
    <property type="protein sequence ID" value="USE82471.1"/>
    <property type="molecule type" value="Genomic_DNA"/>
</dbReference>